<dbReference type="GeneID" id="73325762"/>
<gene>
    <name evidence="1" type="ORF">ColSpa_04960</name>
</gene>
<dbReference type="EMBL" id="BQXU01000011">
    <property type="protein sequence ID" value="GKT44779.1"/>
    <property type="molecule type" value="Genomic_DNA"/>
</dbReference>
<dbReference type="RefSeq" id="XP_049127129.1">
    <property type="nucleotide sequence ID" value="XM_049271172.1"/>
</dbReference>
<proteinExistence type="predicted"/>
<sequence>MSAALTDRRYYSSPKFIDSTGAGNVFLGSVTAIFTNTGGEGLASAHGAVVASFIIKHTSPPQRKATKDNGLWNGEGFEDRLKQYEVKPAT</sequence>
<name>A0AA37P7N1_9PEZI</name>
<keyword evidence="2" id="KW-1185">Reference proteome</keyword>
<evidence type="ECO:0000313" key="1">
    <source>
        <dbReference type="EMBL" id="GKT44779.1"/>
    </source>
</evidence>
<dbReference type="Proteomes" id="UP001055115">
    <property type="component" value="Unassembled WGS sequence"/>
</dbReference>
<protein>
    <submittedName>
        <fullName evidence="1">Uncharacterized protein</fullName>
    </submittedName>
</protein>
<evidence type="ECO:0000313" key="2">
    <source>
        <dbReference type="Proteomes" id="UP001055115"/>
    </source>
</evidence>
<accession>A0AA37P7N1</accession>
<dbReference type="AlphaFoldDB" id="A0AA37P7N1"/>
<organism evidence="1 2">
    <name type="scientific">Colletotrichum spaethianum</name>
    <dbReference type="NCBI Taxonomy" id="700344"/>
    <lineage>
        <taxon>Eukaryota</taxon>
        <taxon>Fungi</taxon>
        <taxon>Dikarya</taxon>
        <taxon>Ascomycota</taxon>
        <taxon>Pezizomycotina</taxon>
        <taxon>Sordariomycetes</taxon>
        <taxon>Hypocreomycetidae</taxon>
        <taxon>Glomerellales</taxon>
        <taxon>Glomerellaceae</taxon>
        <taxon>Colletotrichum</taxon>
        <taxon>Colletotrichum spaethianum species complex</taxon>
    </lineage>
</organism>
<reference evidence="1 2" key="1">
    <citation type="submission" date="2022-03" db="EMBL/GenBank/DDBJ databases">
        <title>Genome data of Colletotrichum spp.</title>
        <authorList>
            <person name="Utami Y.D."/>
            <person name="Hiruma K."/>
        </authorList>
    </citation>
    <scope>NUCLEOTIDE SEQUENCE [LARGE SCALE GENOMIC DNA]</scope>
    <source>
        <strain evidence="1 2">MAFF 239500</strain>
    </source>
</reference>
<dbReference type="PANTHER" id="PTHR47098:SF2">
    <property type="entry name" value="PROTEIN MAK32"/>
    <property type="match status" value="1"/>
</dbReference>
<dbReference type="PANTHER" id="PTHR47098">
    <property type="entry name" value="PROTEIN MAK32"/>
    <property type="match status" value="1"/>
</dbReference>
<comment type="caution">
    <text evidence="1">The sequence shown here is derived from an EMBL/GenBank/DDBJ whole genome shotgun (WGS) entry which is preliminary data.</text>
</comment>